<dbReference type="RefSeq" id="WP_159553591.1">
    <property type="nucleotide sequence ID" value="NZ_CP035042.1"/>
</dbReference>
<dbReference type="SUPFAM" id="SSF51182">
    <property type="entry name" value="RmlC-like cupins"/>
    <property type="match status" value="2"/>
</dbReference>
<feature type="domain" description="(S)-ureidoglycine aminohydrolase cupin" evidence="1">
    <location>
        <begin position="173"/>
        <end position="246"/>
    </location>
</feature>
<keyword evidence="3" id="KW-1185">Reference proteome</keyword>
<gene>
    <name evidence="2" type="ORF">EKK97_16745</name>
</gene>
<dbReference type="PANTHER" id="PTHR40943">
    <property type="entry name" value="CYTOPLASMIC PROTEIN-RELATED"/>
    <property type="match status" value="1"/>
</dbReference>
<protein>
    <submittedName>
        <fullName evidence="2">DUF861 domain-containing protein</fullName>
    </submittedName>
</protein>
<dbReference type="KEGG" id="htx:EKK97_16745"/>
<dbReference type="Proteomes" id="UP000464013">
    <property type="component" value="Chromosome"/>
</dbReference>
<dbReference type="InterPro" id="IPR011051">
    <property type="entry name" value="RmlC_Cupin_sf"/>
</dbReference>
<accession>A0A6I6SQK4</accession>
<evidence type="ECO:0000313" key="3">
    <source>
        <dbReference type="Proteomes" id="UP000464013"/>
    </source>
</evidence>
<dbReference type="Pfam" id="PF05899">
    <property type="entry name" value="Cupin_3"/>
    <property type="match status" value="1"/>
</dbReference>
<dbReference type="AlphaFoldDB" id="A0A6I6SQK4"/>
<reference evidence="2 3" key="1">
    <citation type="submission" date="2019-01" db="EMBL/GenBank/DDBJ databases">
        <title>Complete genome of a denitifying bacterium Halomons sp. BC-M4-5.</title>
        <authorList>
            <person name="Wang L."/>
            <person name="Shao Z."/>
        </authorList>
    </citation>
    <scope>NUCLEOTIDE SEQUENCE [LARGE SCALE GENOMIC DNA]</scope>
    <source>
        <strain evidence="2 3">BC-M4-5</strain>
    </source>
</reference>
<proteinExistence type="predicted"/>
<dbReference type="InterPro" id="IPR008579">
    <property type="entry name" value="UGlyAH_Cupin_dom"/>
</dbReference>
<evidence type="ECO:0000259" key="1">
    <source>
        <dbReference type="Pfam" id="PF05899"/>
    </source>
</evidence>
<dbReference type="Gene3D" id="2.60.120.10">
    <property type="entry name" value="Jelly Rolls"/>
    <property type="match status" value="2"/>
</dbReference>
<dbReference type="PANTHER" id="PTHR40943:SF1">
    <property type="entry name" value="CYTOPLASMIC PROTEIN"/>
    <property type="match status" value="1"/>
</dbReference>
<dbReference type="OrthoDB" id="9799053at2"/>
<dbReference type="InterPro" id="IPR014710">
    <property type="entry name" value="RmlC-like_jellyroll"/>
</dbReference>
<evidence type="ECO:0000313" key="2">
    <source>
        <dbReference type="EMBL" id="QHC50896.1"/>
    </source>
</evidence>
<organism evidence="2 3">
    <name type="scientific">Billgrantia tianxiuensis</name>
    <dbReference type="NCBI Taxonomy" id="2497861"/>
    <lineage>
        <taxon>Bacteria</taxon>
        <taxon>Pseudomonadati</taxon>
        <taxon>Pseudomonadota</taxon>
        <taxon>Gammaproteobacteria</taxon>
        <taxon>Oceanospirillales</taxon>
        <taxon>Halomonadaceae</taxon>
        <taxon>Billgrantia</taxon>
    </lineage>
</organism>
<dbReference type="EMBL" id="CP035042">
    <property type="protein sequence ID" value="QHC50896.1"/>
    <property type="molecule type" value="Genomic_DNA"/>
</dbReference>
<name>A0A6I6SQK4_9GAMM</name>
<sequence length="252" mass="27436">MLHSLDSRQASSRPAHPSIIDLRQFAREVTADTAGQADGQTDAFLANRYPLAIPACPVEIGAIRLEAGTGRVAELPADEFIILCDGSLTLNRQGQTLELADSASAVLSAGAGFDWHCPEPTTLLYIRYLGESAGEGNLIAIDESAALEPSGTPLVELLVGPTPSCRNHTDYRSADEEFMCGTWYSTPYHRRAMESRQYELMHLLAGAVTVVEQSGATRTYTKGDICLVEKGAVWSWESREDVKKVYAIYRPA</sequence>